<dbReference type="EMBL" id="SCKG01000004">
    <property type="protein sequence ID" value="TDH14446.1"/>
    <property type="molecule type" value="Genomic_DNA"/>
</dbReference>
<evidence type="ECO:0000256" key="1">
    <source>
        <dbReference type="SAM" id="MobiDB-lite"/>
    </source>
</evidence>
<protein>
    <submittedName>
        <fullName evidence="2">Uncharacterized protein</fullName>
    </submittedName>
</protein>
<comment type="caution">
    <text evidence="2">The sequence shown here is derived from an EMBL/GenBank/DDBJ whole genome shotgun (WGS) entry which is preliminary data.</text>
</comment>
<proteinExistence type="predicted"/>
<reference evidence="2 3" key="1">
    <citation type="submission" date="2019-01" db="EMBL/GenBank/DDBJ databases">
        <title>A chromosome-scale genome assembly of the yellow perch, Perca flavescens.</title>
        <authorList>
            <person name="Feron R."/>
            <person name="Morvezen R."/>
            <person name="Bestin A."/>
            <person name="Haffray P."/>
            <person name="Klopp C."/>
            <person name="Zahm M."/>
            <person name="Cabau C."/>
            <person name="Roques C."/>
            <person name="Donnadieu C."/>
            <person name="Bouchez O."/>
            <person name="Christie M."/>
            <person name="Larson W."/>
            <person name="Guiguen Y."/>
        </authorList>
    </citation>
    <scope>NUCLEOTIDE SEQUENCE [LARGE SCALE GENOMIC DNA]</scope>
    <source>
        <strain evidence="2">YP-PL-M2</strain>
        <tissue evidence="2">Blood</tissue>
    </source>
</reference>
<evidence type="ECO:0000313" key="3">
    <source>
        <dbReference type="Proteomes" id="UP000295070"/>
    </source>
</evidence>
<keyword evidence="3" id="KW-1185">Reference proteome</keyword>
<sequence>MPTGEGPGQRLLGEEPKADYKTLGSSSFSPPPELSPPRLSLRSAWRVIWPLRRLAVLCFKEGRKEGERVICRGQVSPSSCGAVCPSQ</sequence>
<evidence type="ECO:0000313" key="2">
    <source>
        <dbReference type="EMBL" id="TDH14446.1"/>
    </source>
</evidence>
<feature type="region of interest" description="Disordered" evidence="1">
    <location>
        <begin position="1"/>
        <end position="37"/>
    </location>
</feature>
<accession>A0A484DG82</accession>
<dbReference type="AlphaFoldDB" id="A0A484DG82"/>
<name>A0A484DG82_PERFV</name>
<dbReference type="Proteomes" id="UP000295070">
    <property type="component" value="Chromosome 4"/>
</dbReference>
<gene>
    <name evidence="2" type="ORF">EPR50_G00044980</name>
</gene>
<organism evidence="2 3">
    <name type="scientific">Perca flavescens</name>
    <name type="common">American yellow perch</name>
    <name type="synonym">Morone flavescens</name>
    <dbReference type="NCBI Taxonomy" id="8167"/>
    <lineage>
        <taxon>Eukaryota</taxon>
        <taxon>Metazoa</taxon>
        <taxon>Chordata</taxon>
        <taxon>Craniata</taxon>
        <taxon>Vertebrata</taxon>
        <taxon>Euteleostomi</taxon>
        <taxon>Actinopterygii</taxon>
        <taxon>Neopterygii</taxon>
        <taxon>Teleostei</taxon>
        <taxon>Neoteleostei</taxon>
        <taxon>Acanthomorphata</taxon>
        <taxon>Eupercaria</taxon>
        <taxon>Perciformes</taxon>
        <taxon>Percoidei</taxon>
        <taxon>Percidae</taxon>
        <taxon>Percinae</taxon>
        <taxon>Perca</taxon>
    </lineage>
</organism>